<reference evidence="3" key="1">
    <citation type="submission" date="2019-01" db="EMBL/GenBank/DDBJ databases">
        <title>Genomics of alphabaculovirus isolates infecting Mamestra species from North America and Eurasia.</title>
        <authorList>
            <person name="Erlandson M.A."/>
            <person name="Baldwin D."/>
            <person name="Theilmann D.A."/>
        </authorList>
    </citation>
    <scope>NUCLEOTIDE SEQUENCE</scope>
    <source>
        <strain evidence="3">AB260</strain>
    </source>
</reference>
<dbReference type="InterPro" id="IPR021122">
    <property type="entry name" value="RNA_ligase_dom_REL/Rnl2"/>
</dbReference>
<feature type="domain" description="RNA ligase" evidence="2">
    <location>
        <begin position="313"/>
        <end position="483"/>
    </location>
</feature>
<evidence type="ECO:0000259" key="2">
    <source>
        <dbReference type="Pfam" id="PF09414"/>
    </source>
</evidence>
<protein>
    <submittedName>
        <fullName evidence="3">He65</fullName>
    </submittedName>
</protein>
<sequence length="585" mass="68019">MMVASSTTLVYIKRSWPSKHQSTTNITMVYIKFDTGSRAKGYATSASDNDYVIVTKCSEEDFMLFLDNRNKLVNRHKNEEGSDCTYVDLFSALMGIYKGTFYYLGVFAKEKDFVDKNGIDNNELFTFVRELTALRMPAIVKTMCLNYNIKKMKTKHAAQKKPKKPEDKIDDEEDFKNAPSNPKNLLAAMHNMAYVQRWLRLRKYVEHEPLPQLLGTNKERRAMYDALMDKRKLKKPATDEEIQFMEDWQETLYEQLDRIPNLPERYDVRKVIALYMMNERGPIMPMQRHITKLLYMSMQQLSRSVSGPLWRQQVHLQEKLDGCNFRVIVDKGVITYGSKNTYRVLNDFMGYHAIRTQLEACARRLAVILKCNSFVVYGELVGWQDDKRTKPLNDISYVGQKEKLKYYAYEIVCCSEPELDEECTTENVEFTLAQQLLAQAQFDIIPYESCQFETFAGSEIKYRSLLFPEHGEELVEGYILRCNGLKFKVKKEYDLKNLSESNATNVLTKEFIEQAVPWPVNEKNFTEAAMLCYKAVLPYNETNPLPPSKIFGKIFGMLCEQSKLLHKNFKTKLNEFLSAVNNNSV</sequence>
<dbReference type="Gene3D" id="3.30.470.30">
    <property type="entry name" value="DNA ligase/mRNA capping enzyme"/>
    <property type="match status" value="1"/>
</dbReference>
<evidence type="ECO:0000256" key="1">
    <source>
        <dbReference type="SAM" id="MobiDB-lite"/>
    </source>
</evidence>
<dbReference type="EMBL" id="MK409385">
    <property type="protein sequence ID" value="QEE79919.1"/>
    <property type="molecule type" value="Genomic_DNA"/>
</dbReference>
<name>A0A5B9GA04_NPVMC</name>
<organismHost>
    <name type="scientific">Mamestra configurata</name>
    <name type="common">bertha armyworm</name>
    <dbReference type="NCBI Taxonomy" id="174822"/>
</organismHost>
<dbReference type="Pfam" id="PF09414">
    <property type="entry name" value="RNA_ligase"/>
    <property type="match status" value="1"/>
</dbReference>
<dbReference type="SUPFAM" id="SSF56091">
    <property type="entry name" value="DNA ligase/mRNA capping enzyme, catalytic domain"/>
    <property type="match status" value="1"/>
</dbReference>
<feature type="region of interest" description="Disordered" evidence="1">
    <location>
        <begin position="155"/>
        <end position="180"/>
    </location>
</feature>
<accession>A0A5B9GA04</accession>
<proteinExistence type="predicted"/>
<evidence type="ECO:0000313" key="3">
    <source>
        <dbReference type="EMBL" id="QEE79919.1"/>
    </source>
</evidence>
<organism evidence="3">
    <name type="scientific">Mamestra configurata nucleopolyhedrovirus</name>
    <name type="common">MacoNPV</name>
    <dbReference type="NCBI Taxonomy" id="207830"/>
    <lineage>
        <taxon>Viruses</taxon>
        <taxon>Viruses incertae sedis</taxon>
        <taxon>Naldaviricetes</taxon>
        <taxon>Lefavirales</taxon>
        <taxon>Baculoviridae</taxon>
        <taxon>Alphabaculovirus</taxon>
        <taxon>Alphabaculovirus maconfiguratae</taxon>
    </lineage>
</organism>